<gene>
    <name evidence="1" type="ORF">JQ615_38370</name>
</gene>
<dbReference type="Proteomes" id="UP001315278">
    <property type="component" value="Unassembled WGS sequence"/>
</dbReference>
<dbReference type="EMBL" id="JAFCJH010000075">
    <property type="protein sequence ID" value="MBR0801235.1"/>
    <property type="molecule type" value="Genomic_DNA"/>
</dbReference>
<evidence type="ECO:0000313" key="1">
    <source>
        <dbReference type="EMBL" id="MBR0801235.1"/>
    </source>
</evidence>
<sequence>MPERRSRKPTSRNCPRFSGIPVPKLLKSLSANYRNRCPEIAETRNHRQYNTRAEAQRDIFAFIEGFYNRTRLHSAIGYIAPIEMELKAA</sequence>
<reference evidence="2" key="1">
    <citation type="journal article" date="2021" name="ISME J.">
        <title>Evolutionary origin and ecological implication of a unique nif island in free-living Bradyrhizobium lineages.</title>
        <authorList>
            <person name="Tao J."/>
        </authorList>
    </citation>
    <scope>NUCLEOTIDE SEQUENCE [LARGE SCALE GENOMIC DNA]</scope>
    <source>
        <strain evidence="2">SZCCT0434</strain>
    </source>
</reference>
<organism evidence="1 2">
    <name type="scientific">Bradyrhizobium jicamae</name>
    <dbReference type="NCBI Taxonomy" id="280332"/>
    <lineage>
        <taxon>Bacteria</taxon>
        <taxon>Pseudomonadati</taxon>
        <taxon>Pseudomonadota</taxon>
        <taxon>Alphaproteobacteria</taxon>
        <taxon>Hyphomicrobiales</taxon>
        <taxon>Nitrobacteraceae</taxon>
        <taxon>Bradyrhizobium</taxon>
    </lineage>
</organism>
<proteinExistence type="predicted"/>
<evidence type="ECO:0008006" key="3">
    <source>
        <dbReference type="Google" id="ProtNLM"/>
    </source>
</evidence>
<evidence type="ECO:0000313" key="2">
    <source>
        <dbReference type="Proteomes" id="UP001315278"/>
    </source>
</evidence>
<accession>A0ABS5FWZ4</accession>
<comment type="caution">
    <text evidence="1">The sequence shown here is derived from an EMBL/GenBank/DDBJ whole genome shotgun (WGS) entry which is preliminary data.</text>
</comment>
<keyword evidence="2" id="KW-1185">Reference proteome</keyword>
<name>A0ABS5FWZ4_9BRAD</name>
<protein>
    <recommendedName>
        <fullName evidence="3">Integrase catalytic domain-containing protein</fullName>
    </recommendedName>
</protein>